<feature type="transmembrane region" description="Helical" evidence="8">
    <location>
        <begin position="63"/>
        <end position="80"/>
    </location>
</feature>
<keyword evidence="4 8" id="KW-1133">Transmembrane helix</keyword>
<evidence type="ECO:0000256" key="5">
    <source>
        <dbReference type="ARBA" id="ARBA00023065"/>
    </source>
</evidence>
<keyword evidence="6 8" id="KW-0472">Membrane</keyword>
<feature type="transmembrane region" description="Helical" evidence="8">
    <location>
        <begin position="240"/>
        <end position="261"/>
    </location>
</feature>
<dbReference type="GO" id="GO:0005886">
    <property type="term" value="C:plasma membrane"/>
    <property type="evidence" value="ECO:0007669"/>
    <property type="project" value="TreeGrafter"/>
</dbReference>
<feature type="transmembrane region" description="Helical" evidence="8">
    <location>
        <begin position="208"/>
        <end position="228"/>
    </location>
</feature>
<dbReference type="EMBL" id="AZGY01000010">
    <property type="protein sequence ID" value="KZZ94729.1"/>
    <property type="molecule type" value="Genomic_DNA"/>
</dbReference>
<keyword evidence="3 8" id="KW-0812">Transmembrane</keyword>
<dbReference type="InterPro" id="IPR039261">
    <property type="entry name" value="FNR_nucleotide-bd"/>
</dbReference>
<feature type="region of interest" description="Disordered" evidence="7">
    <location>
        <begin position="330"/>
        <end position="355"/>
    </location>
</feature>
<keyword evidence="11" id="KW-1185">Reference proteome</keyword>
<evidence type="ECO:0000256" key="7">
    <source>
        <dbReference type="SAM" id="MobiDB-lite"/>
    </source>
</evidence>
<feature type="transmembrane region" description="Helical" evidence="8">
    <location>
        <begin position="179"/>
        <end position="201"/>
    </location>
</feature>
<feature type="transmembrane region" description="Helical" evidence="8">
    <location>
        <begin position="100"/>
        <end position="121"/>
    </location>
</feature>
<feature type="transmembrane region" description="Helical" evidence="8">
    <location>
        <begin position="145"/>
        <end position="167"/>
    </location>
</feature>
<dbReference type="SUPFAM" id="SSF52343">
    <property type="entry name" value="Ferredoxin reductase-like, C-terminal NADP-linked domain"/>
    <property type="match status" value="1"/>
</dbReference>
<evidence type="ECO:0000256" key="6">
    <source>
        <dbReference type="ARBA" id="ARBA00023136"/>
    </source>
</evidence>
<dbReference type="AlphaFoldDB" id="A0A168B383"/>
<comment type="caution">
    <text evidence="10">The sequence shown here is derived from an EMBL/GenBank/DDBJ whole genome shotgun (WGS) entry which is preliminary data.</text>
</comment>
<evidence type="ECO:0000259" key="9">
    <source>
        <dbReference type="Pfam" id="PF01794"/>
    </source>
</evidence>
<dbReference type="GO" id="GO:0015677">
    <property type="term" value="P:copper ion import"/>
    <property type="evidence" value="ECO:0007669"/>
    <property type="project" value="TreeGrafter"/>
</dbReference>
<comment type="subcellular location">
    <subcellularLocation>
        <location evidence="1">Membrane</location>
        <topology evidence="1">Multi-pass membrane protein</topology>
    </subcellularLocation>
</comment>
<keyword evidence="2" id="KW-0813">Transport</keyword>
<dbReference type="SFLD" id="SFLDS00052">
    <property type="entry name" value="Ferric_Reductase_Domain"/>
    <property type="match status" value="1"/>
</dbReference>
<evidence type="ECO:0000256" key="4">
    <source>
        <dbReference type="ARBA" id="ARBA00022989"/>
    </source>
</evidence>
<evidence type="ECO:0000313" key="10">
    <source>
        <dbReference type="EMBL" id="KZZ94729.1"/>
    </source>
</evidence>
<dbReference type="Gene3D" id="3.40.50.80">
    <property type="entry name" value="Nucleotide-binding domain of ferredoxin-NADP reductase (FNR) module"/>
    <property type="match status" value="1"/>
</dbReference>
<evidence type="ECO:0000313" key="11">
    <source>
        <dbReference type="Proteomes" id="UP000078544"/>
    </source>
</evidence>
<dbReference type="GO" id="GO:0006826">
    <property type="term" value="P:iron ion transport"/>
    <property type="evidence" value="ECO:0007669"/>
    <property type="project" value="TreeGrafter"/>
</dbReference>
<dbReference type="Proteomes" id="UP000078544">
    <property type="component" value="Unassembled WGS sequence"/>
</dbReference>
<dbReference type="InterPro" id="IPR051410">
    <property type="entry name" value="Ferric/Cupric_Reductase"/>
</dbReference>
<dbReference type="InterPro" id="IPR000778">
    <property type="entry name" value="Cyt_b245_heavy_chain"/>
</dbReference>
<accession>A0A168B383</accession>
<evidence type="ECO:0000256" key="8">
    <source>
        <dbReference type="SAM" id="Phobius"/>
    </source>
</evidence>
<keyword evidence="5" id="KW-0406">Ion transport</keyword>
<dbReference type="OrthoDB" id="167398at2759"/>
<gene>
    <name evidence="10" type="ORF">AAL_04840</name>
</gene>
<dbReference type="PRINTS" id="PR00466">
    <property type="entry name" value="GP91PHOX"/>
</dbReference>
<evidence type="ECO:0000256" key="3">
    <source>
        <dbReference type="ARBA" id="ARBA00022692"/>
    </source>
</evidence>
<dbReference type="PANTHER" id="PTHR32361">
    <property type="entry name" value="FERRIC/CUPRIC REDUCTASE TRANSMEMBRANE COMPONENT"/>
    <property type="match status" value="1"/>
</dbReference>
<dbReference type="GO" id="GO:0006879">
    <property type="term" value="P:intracellular iron ion homeostasis"/>
    <property type="evidence" value="ECO:0007669"/>
    <property type="project" value="TreeGrafter"/>
</dbReference>
<dbReference type="STRING" id="1081109.A0A168B383"/>
<name>A0A168B383_9HYPO</name>
<dbReference type="InterPro" id="IPR013130">
    <property type="entry name" value="Fe3_Rdtase_TM_dom"/>
</dbReference>
<protein>
    <submittedName>
        <fullName evidence="10">Ferric reductase-like transmembrane component</fullName>
    </submittedName>
</protein>
<dbReference type="SFLD" id="SFLDG01168">
    <property type="entry name" value="Ferric_reductase_subgroup_(FRE"/>
    <property type="match status" value="1"/>
</dbReference>
<dbReference type="GO" id="GO:0000293">
    <property type="term" value="F:ferric-chelate reductase activity"/>
    <property type="evidence" value="ECO:0007669"/>
    <property type="project" value="TreeGrafter"/>
</dbReference>
<reference evidence="10 11" key="1">
    <citation type="journal article" date="2016" name="Genome Biol. Evol.">
        <title>Divergent and convergent evolution of fungal pathogenicity.</title>
        <authorList>
            <person name="Shang Y."/>
            <person name="Xiao G."/>
            <person name="Zheng P."/>
            <person name="Cen K."/>
            <person name="Zhan S."/>
            <person name="Wang C."/>
        </authorList>
    </citation>
    <scope>NUCLEOTIDE SEQUENCE [LARGE SCALE GENOMIC DNA]</scope>
    <source>
        <strain evidence="10 11">RCEF 2490</strain>
    </source>
</reference>
<dbReference type="PANTHER" id="PTHR32361:SF9">
    <property type="entry name" value="FERRIC REDUCTASE TRANSMEMBRANE COMPONENT 3-RELATED"/>
    <property type="match status" value="1"/>
</dbReference>
<evidence type="ECO:0000256" key="1">
    <source>
        <dbReference type="ARBA" id="ARBA00004141"/>
    </source>
</evidence>
<feature type="domain" description="Ferric oxidoreductase" evidence="9">
    <location>
        <begin position="107"/>
        <end position="224"/>
    </location>
</feature>
<proteinExistence type="predicted"/>
<dbReference type="Pfam" id="PF01794">
    <property type="entry name" value="Ferric_reduct"/>
    <property type="match status" value="1"/>
</dbReference>
<sequence length="519" mass="57675">MQTGHLPGHFCCSGSADVLGISPLHDEHTGEDQILSVPEPHRGLAWPTAAQLLGNVPTIGQSLFIAIIVVLNIIFISVGYKTLYPNLPMQWYQDHYQELMFYVCLRTGVMAFCLMPTMLLFSSRNNILLWLSDWSHSTYLLLHRWIARIFLIQALLHSILALVLWVKTDQYAQTVSQPFWIWGCVATVAAVIIVLSSALVVRRRAYEAFLAAHIVLAVICIVGCWYHIEFEYDFTFGYETWLYAAIAVWFFDRAIRVLRILKFGIRYGRVSQVSSGVVRIDLPGIRGVTSPARRVHVYFPALRPLAPWQNHPFSTIPTAMLAEGTEADVSTVDGSTSSPKIRVHGSEKGISSRQGPLCTSTGLTLFVRKTKGMTSRLQENGRLLTFLEGPYPNIDVRGVLRSDRLLLIGGGIGITGLLSFLGHHESIKVFQSVKASDQSLIDALSGALGRFKEKEIAVGRRLDIESLLREEVSVGWLKIGVVVCGPASMCDDTRAIVARLAKEKAGVCAFELEVDSFSW</sequence>
<evidence type="ECO:0000256" key="2">
    <source>
        <dbReference type="ARBA" id="ARBA00022448"/>
    </source>
</evidence>
<organism evidence="10 11">
    <name type="scientific">Moelleriella libera RCEF 2490</name>
    <dbReference type="NCBI Taxonomy" id="1081109"/>
    <lineage>
        <taxon>Eukaryota</taxon>
        <taxon>Fungi</taxon>
        <taxon>Dikarya</taxon>
        <taxon>Ascomycota</taxon>
        <taxon>Pezizomycotina</taxon>
        <taxon>Sordariomycetes</taxon>
        <taxon>Hypocreomycetidae</taxon>
        <taxon>Hypocreales</taxon>
        <taxon>Clavicipitaceae</taxon>
        <taxon>Moelleriella</taxon>
    </lineage>
</organism>